<proteinExistence type="predicted"/>
<dbReference type="InterPro" id="IPR023130">
    <property type="entry name" value="Ta0600-like_sf"/>
</dbReference>
<dbReference type="eggNOG" id="ENOG50338N6">
    <property type="taxonomic scope" value="Bacteria"/>
</dbReference>
<dbReference type="HOGENOM" id="CLU_168863_1_0_9"/>
<dbReference type="RefSeq" id="WP_016174180.1">
    <property type="nucleotide sequence ID" value="NZ_KE136389.1"/>
</dbReference>
<dbReference type="Gene3D" id="1.20.1440.50">
    <property type="entry name" value="Ta0600-like"/>
    <property type="match status" value="1"/>
</dbReference>
<name>S0NVF8_9ENTE</name>
<dbReference type="AlphaFoldDB" id="S0NVF8"/>
<dbReference type="STRING" id="41997.RV16_GL002435"/>
<gene>
    <name evidence="2" type="ORF">OMQ_00369</name>
</gene>
<dbReference type="SUPFAM" id="SSF109797">
    <property type="entry name" value="Bacteriocin immunity protein-like"/>
    <property type="match status" value="1"/>
</dbReference>
<dbReference type="OrthoDB" id="1907362at2"/>
<accession>S0NVF8</accession>
<comment type="caution">
    <text evidence="2">The sequence shown here is derived from an EMBL/GenBank/DDBJ whole genome shotgun (WGS) entry which is preliminary data.</text>
</comment>
<organism evidence="2 3">
    <name type="scientific">Enterococcus saccharolyticus subsp. saccharolyticus ATCC 43076</name>
    <dbReference type="NCBI Taxonomy" id="1139996"/>
    <lineage>
        <taxon>Bacteria</taxon>
        <taxon>Bacillati</taxon>
        <taxon>Bacillota</taxon>
        <taxon>Bacilli</taxon>
        <taxon>Lactobacillales</taxon>
        <taxon>Enterococcaceae</taxon>
        <taxon>Enterococcus</taxon>
    </lineage>
</organism>
<dbReference type="InterPro" id="IPR015046">
    <property type="entry name" value="LciA_Immunity-like"/>
</dbReference>
<evidence type="ECO:0000256" key="1">
    <source>
        <dbReference type="ARBA" id="ARBA00023025"/>
    </source>
</evidence>
<dbReference type="Pfam" id="PF08951">
    <property type="entry name" value="EntA_Immun"/>
    <property type="match status" value="1"/>
</dbReference>
<protein>
    <recommendedName>
        <fullName evidence="4">Bacteriocin immunity protein</fullName>
    </recommendedName>
</protein>
<dbReference type="PATRIC" id="fig|1139996.3.peg.363"/>
<reference evidence="2 3" key="1">
    <citation type="submission" date="2013-03" db="EMBL/GenBank/DDBJ databases">
        <title>The Genome Sequence of Enterococcus saccharolyticus ATCC_43076 (Illumina only assembly).</title>
        <authorList>
            <consortium name="The Broad Institute Genomics Platform"/>
            <consortium name="The Broad Institute Genome Sequencing Center for Infectious Disease"/>
            <person name="Earl A."/>
            <person name="Russ C."/>
            <person name="Gilmore M."/>
            <person name="Surin D."/>
            <person name="Walker B."/>
            <person name="Young S."/>
            <person name="Zeng Q."/>
            <person name="Gargeya S."/>
            <person name="Fitzgerald M."/>
            <person name="Haas B."/>
            <person name="Abouelleil A."/>
            <person name="Allen A.W."/>
            <person name="Alvarado L."/>
            <person name="Arachchi H.M."/>
            <person name="Berlin A.M."/>
            <person name="Chapman S.B."/>
            <person name="Gainer-Dewar J."/>
            <person name="Goldberg J."/>
            <person name="Griggs A."/>
            <person name="Gujja S."/>
            <person name="Hansen M."/>
            <person name="Howarth C."/>
            <person name="Imamovic A."/>
            <person name="Ireland A."/>
            <person name="Larimer J."/>
            <person name="McCowan C."/>
            <person name="Murphy C."/>
            <person name="Pearson M."/>
            <person name="Poon T.W."/>
            <person name="Priest M."/>
            <person name="Roberts A."/>
            <person name="Saif S."/>
            <person name="Shea T."/>
            <person name="Sisk P."/>
            <person name="Sykes S."/>
            <person name="Wortman J."/>
            <person name="Nusbaum C."/>
            <person name="Birren B."/>
        </authorList>
    </citation>
    <scope>NUCLEOTIDE SEQUENCE [LARGE SCALE GENOMIC DNA]</scope>
    <source>
        <strain evidence="2 3">ATCC 43076</strain>
    </source>
</reference>
<evidence type="ECO:0000313" key="3">
    <source>
        <dbReference type="Proteomes" id="UP000014136"/>
    </source>
</evidence>
<dbReference type="Proteomes" id="UP000014136">
    <property type="component" value="Unassembled WGS sequence"/>
</dbReference>
<evidence type="ECO:0008006" key="4">
    <source>
        <dbReference type="Google" id="ProtNLM"/>
    </source>
</evidence>
<evidence type="ECO:0000313" key="2">
    <source>
        <dbReference type="EMBL" id="EOT30665.1"/>
    </source>
</evidence>
<keyword evidence="1" id="KW-0079">Bacteriocin immunity</keyword>
<dbReference type="GO" id="GO:0030153">
    <property type="term" value="P:bacteriocin immunity"/>
    <property type="evidence" value="ECO:0007669"/>
    <property type="project" value="UniProtKB-KW"/>
</dbReference>
<keyword evidence="3" id="KW-1185">Reference proteome</keyword>
<sequence length="97" mass="11053">MTAQTIVHALYNDLAQDSRTDVEAIKEVLLKVYPKLAKKDDPRLVSRLTNFIYFTAFNEKLTFSPSQQEFIAQLNVISQKAGINNPYRTAIGSKEQF</sequence>
<dbReference type="EMBL" id="AHYT01000001">
    <property type="protein sequence ID" value="EOT30665.1"/>
    <property type="molecule type" value="Genomic_DNA"/>
</dbReference>